<gene>
    <name evidence="2" type="ordered locus">SM11_chr3041</name>
</gene>
<dbReference type="KEGG" id="smx:SM11_chr3041"/>
<dbReference type="EMBL" id="CP001830">
    <property type="protein sequence ID" value="AEH80284.1"/>
    <property type="molecule type" value="Genomic_DNA"/>
</dbReference>
<feature type="compositionally biased region" description="Basic and acidic residues" evidence="1">
    <location>
        <begin position="31"/>
        <end position="43"/>
    </location>
</feature>
<accession>F7X925</accession>
<dbReference type="AlphaFoldDB" id="F7X925"/>
<proteinExistence type="predicted"/>
<evidence type="ECO:0000313" key="3">
    <source>
        <dbReference type="Proteomes" id="UP000009045"/>
    </source>
</evidence>
<feature type="region of interest" description="Disordered" evidence="1">
    <location>
        <begin position="31"/>
        <end position="51"/>
    </location>
</feature>
<dbReference type="Proteomes" id="UP000009045">
    <property type="component" value="Chromosome"/>
</dbReference>
<dbReference type="PATRIC" id="fig|707241.3.peg.3173"/>
<dbReference type="HOGENOM" id="CLU_3103863_0_0_5"/>
<name>F7X925_SINMM</name>
<reference evidence="2 3" key="1">
    <citation type="journal article" date="2011" name="J. Biotechnol.">
        <title>The complete genome sequence of the dominant Sinorhizobium meliloti field isolate SM11 extends the S. meliloti pan-genome.</title>
        <authorList>
            <person name="Schneiker-Bekel S."/>
            <person name="Wibberg D."/>
            <person name="Bekel T."/>
            <person name="Blom J."/>
            <person name="Linke B."/>
            <person name="Neuweger H."/>
            <person name="Stiens M."/>
            <person name="Vorholter F.J."/>
            <person name="Weidner S."/>
            <person name="Goesmann A."/>
            <person name="Puhler A."/>
            <person name="Schluter A."/>
        </authorList>
    </citation>
    <scope>NUCLEOTIDE SEQUENCE [LARGE SCALE GENOMIC DNA]</scope>
    <source>
        <strain evidence="2 3">SM11</strain>
    </source>
</reference>
<evidence type="ECO:0000256" key="1">
    <source>
        <dbReference type="SAM" id="MobiDB-lite"/>
    </source>
</evidence>
<sequence length="51" mass="5586">MRHDRVSCYGMHFWMGVRIAIGSMPLGVTVSKRETSPKLDARGRQGPSPGA</sequence>
<protein>
    <submittedName>
        <fullName evidence="2">Uncharacterized protein</fullName>
    </submittedName>
</protein>
<evidence type="ECO:0000313" key="2">
    <source>
        <dbReference type="EMBL" id="AEH80284.1"/>
    </source>
</evidence>
<organism evidence="2 3">
    <name type="scientific">Sinorhizobium meliloti (strain SM11)</name>
    <dbReference type="NCBI Taxonomy" id="707241"/>
    <lineage>
        <taxon>Bacteria</taxon>
        <taxon>Pseudomonadati</taxon>
        <taxon>Pseudomonadota</taxon>
        <taxon>Alphaproteobacteria</taxon>
        <taxon>Hyphomicrobiales</taxon>
        <taxon>Rhizobiaceae</taxon>
        <taxon>Sinorhizobium/Ensifer group</taxon>
        <taxon>Sinorhizobium</taxon>
    </lineage>
</organism>